<comment type="subcellular location">
    <subcellularLocation>
        <location evidence="1">Cell membrane</location>
        <topology evidence="1">Multi-pass membrane protein</topology>
    </subcellularLocation>
</comment>
<dbReference type="EMBL" id="BOSE01000003">
    <property type="protein sequence ID" value="GIP16290.1"/>
    <property type="molecule type" value="Genomic_DNA"/>
</dbReference>
<feature type="domain" description="Acyltransferase 3" evidence="8">
    <location>
        <begin position="15"/>
        <end position="360"/>
    </location>
</feature>
<dbReference type="RefSeq" id="WP_213514558.1">
    <property type="nucleotide sequence ID" value="NZ_BOSE01000003.1"/>
</dbReference>
<feature type="transmembrane region" description="Helical" evidence="7">
    <location>
        <begin position="168"/>
        <end position="187"/>
    </location>
</feature>
<dbReference type="AlphaFoldDB" id="A0A919YMN4"/>
<evidence type="ECO:0000256" key="3">
    <source>
        <dbReference type="ARBA" id="ARBA00022475"/>
    </source>
</evidence>
<evidence type="ECO:0000313" key="9">
    <source>
        <dbReference type="EMBL" id="GIP16290.1"/>
    </source>
</evidence>
<evidence type="ECO:0000256" key="7">
    <source>
        <dbReference type="SAM" id="Phobius"/>
    </source>
</evidence>
<keyword evidence="9" id="KW-0808">Transferase</keyword>
<dbReference type="InterPro" id="IPR002656">
    <property type="entry name" value="Acyl_transf_3_dom"/>
</dbReference>
<keyword evidence="3" id="KW-1003">Cell membrane</keyword>
<dbReference type="PANTHER" id="PTHR40074">
    <property type="entry name" value="O-ACETYLTRANSFERASE WECH"/>
    <property type="match status" value="1"/>
</dbReference>
<evidence type="ECO:0000256" key="6">
    <source>
        <dbReference type="ARBA" id="ARBA00023136"/>
    </source>
</evidence>
<protein>
    <submittedName>
        <fullName evidence="9">Acyltransferase 3</fullName>
    </submittedName>
</protein>
<feature type="transmembrane region" description="Helical" evidence="7">
    <location>
        <begin position="278"/>
        <end position="297"/>
    </location>
</feature>
<organism evidence="9 10">
    <name type="scientific">Paenibacillus montaniterrae</name>
    <dbReference type="NCBI Taxonomy" id="429341"/>
    <lineage>
        <taxon>Bacteria</taxon>
        <taxon>Bacillati</taxon>
        <taxon>Bacillota</taxon>
        <taxon>Bacilli</taxon>
        <taxon>Bacillales</taxon>
        <taxon>Paenibacillaceae</taxon>
        <taxon>Paenibacillus</taxon>
    </lineage>
</organism>
<keyword evidence="10" id="KW-1185">Reference proteome</keyword>
<evidence type="ECO:0000256" key="5">
    <source>
        <dbReference type="ARBA" id="ARBA00022989"/>
    </source>
</evidence>
<evidence type="ECO:0000256" key="1">
    <source>
        <dbReference type="ARBA" id="ARBA00004651"/>
    </source>
</evidence>
<dbReference type="GO" id="GO:0005886">
    <property type="term" value="C:plasma membrane"/>
    <property type="evidence" value="ECO:0007669"/>
    <property type="project" value="UniProtKB-SubCell"/>
</dbReference>
<comment type="caution">
    <text evidence="9">The sequence shown here is derived from an EMBL/GenBank/DDBJ whole genome shotgun (WGS) entry which is preliminary data.</text>
</comment>
<evidence type="ECO:0000259" key="8">
    <source>
        <dbReference type="Pfam" id="PF01757"/>
    </source>
</evidence>
<evidence type="ECO:0000256" key="2">
    <source>
        <dbReference type="ARBA" id="ARBA00007400"/>
    </source>
</evidence>
<feature type="transmembrane region" description="Helical" evidence="7">
    <location>
        <begin position="344"/>
        <end position="365"/>
    </location>
</feature>
<feature type="transmembrane region" description="Helical" evidence="7">
    <location>
        <begin position="238"/>
        <end position="258"/>
    </location>
</feature>
<dbReference type="Proteomes" id="UP000683139">
    <property type="component" value="Unassembled WGS sequence"/>
</dbReference>
<gene>
    <name evidence="9" type="ORF">J40TS1_19320</name>
</gene>
<reference evidence="9" key="1">
    <citation type="submission" date="2021-03" db="EMBL/GenBank/DDBJ databases">
        <title>Antimicrobial resistance genes in bacteria isolated from Japanese honey, and their potential for conferring macrolide and lincosamide resistance in the American foulbrood pathogen Paenibacillus larvae.</title>
        <authorList>
            <person name="Okamoto M."/>
            <person name="Kumagai M."/>
            <person name="Kanamori H."/>
            <person name="Takamatsu D."/>
        </authorList>
    </citation>
    <scope>NUCLEOTIDE SEQUENCE</scope>
    <source>
        <strain evidence="9">J40TS1</strain>
    </source>
</reference>
<keyword evidence="6 7" id="KW-0472">Membrane</keyword>
<dbReference type="Pfam" id="PF01757">
    <property type="entry name" value="Acyl_transf_3"/>
    <property type="match status" value="1"/>
</dbReference>
<name>A0A919YMN4_9BACL</name>
<keyword evidence="4 7" id="KW-0812">Transmembrane</keyword>
<feature type="transmembrane region" description="Helical" evidence="7">
    <location>
        <begin position="309"/>
        <end position="329"/>
    </location>
</feature>
<keyword evidence="5 7" id="KW-1133">Transmembrane helix</keyword>
<feature type="transmembrane region" description="Helical" evidence="7">
    <location>
        <begin position="140"/>
        <end position="161"/>
    </location>
</feature>
<evidence type="ECO:0000313" key="10">
    <source>
        <dbReference type="Proteomes" id="UP000683139"/>
    </source>
</evidence>
<dbReference type="GO" id="GO:0009246">
    <property type="term" value="P:enterobacterial common antigen biosynthetic process"/>
    <property type="evidence" value="ECO:0007669"/>
    <property type="project" value="TreeGrafter"/>
</dbReference>
<dbReference type="PANTHER" id="PTHR40074:SF2">
    <property type="entry name" value="O-ACETYLTRANSFERASE WECH"/>
    <property type="match status" value="1"/>
</dbReference>
<feature type="transmembrane region" description="Helical" evidence="7">
    <location>
        <begin position="55"/>
        <end position="74"/>
    </location>
</feature>
<dbReference type="GO" id="GO:0016413">
    <property type="term" value="F:O-acetyltransferase activity"/>
    <property type="evidence" value="ECO:0007669"/>
    <property type="project" value="TreeGrafter"/>
</dbReference>
<comment type="similarity">
    <text evidence="2">Belongs to the acyltransferase 3 family.</text>
</comment>
<proteinExistence type="inferred from homology"/>
<feature type="transmembrane region" description="Helical" evidence="7">
    <location>
        <begin position="18"/>
        <end position="35"/>
    </location>
</feature>
<sequence length="398" mass="46244">MAQGASLAKRENIPELSVLRAIAIIGVLTVHSTSVPSSTGMIESNWFFLYNFANIFLKFGTTTFIFLSSFVLFYNYYNRPFTKELVFKFYQRRLLYIIIPYIVFTLFYYFIKLYGAASIPPFNEMISDIFAKLMRGNAHAHLYFVFISVQFYLMFPIFLWILKKFPKLTLGLIVFGIAAQWSFFLINKFVLTEPVQARGSWSLSYFSYYFLGAYLGIYWDKCKHWLVICKKNLSKSRVAGWIVLAIVWLTAGLTHVYIWHQMRLKLNNYNTTFIDIVWNLHALTTAVVLLMISFLIYRHAAGFITRFFVRLGELSFGIYLFHPFVLLIYRKFPPETGNVLAHHAWYAGSFVAALAISWVVVSLTARLFPQHWILFGNIPNSRKKQAQANKQSSRGIEA</sequence>
<evidence type="ECO:0000256" key="4">
    <source>
        <dbReference type="ARBA" id="ARBA00022692"/>
    </source>
</evidence>
<feature type="transmembrane region" description="Helical" evidence="7">
    <location>
        <begin position="199"/>
        <end position="217"/>
    </location>
</feature>
<keyword evidence="9" id="KW-0012">Acyltransferase</keyword>
<accession>A0A919YMN4</accession>
<feature type="transmembrane region" description="Helical" evidence="7">
    <location>
        <begin position="94"/>
        <end position="111"/>
    </location>
</feature>